<dbReference type="RefSeq" id="WP_305994489.1">
    <property type="nucleotide sequence ID" value="NZ_JAVAMP010000028.1"/>
</dbReference>
<sequence length="172" mass="18333">MSKFDRTICDCCVCSMQCILQQLEGDFVQIATTSRVGAAAPPIEGTLNSANNFIAKTSAGSVPICNITAVGIPFPESNDTPFDVNVKPIRNDKTGECSCCEDPVTNELNRLVGKGVDIEYIGDGTPFVDSVIIEKVGEGIVTVIDPGANVDGRIPKFAISTCYITKIEELPQ</sequence>
<comment type="caution">
    <text evidence="1">The sequence shown here is derived from an EMBL/GenBank/DDBJ whole genome shotgun (WGS) entry which is preliminary data.</text>
</comment>
<reference evidence="1 2" key="1">
    <citation type="submission" date="2023-08" db="EMBL/GenBank/DDBJ databases">
        <authorList>
            <person name="Park J.-S."/>
        </authorList>
    </citation>
    <scope>NUCLEOTIDE SEQUENCE [LARGE SCALE GENOMIC DNA]</scope>
    <source>
        <strain evidence="1 2">2205SS18-9</strain>
    </source>
</reference>
<name>A0ABT9J6F8_9BACL</name>
<dbReference type="EMBL" id="JAVAMP010000028">
    <property type="protein sequence ID" value="MDP5277189.1"/>
    <property type="molecule type" value="Genomic_DNA"/>
</dbReference>
<evidence type="ECO:0008006" key="3">
    <source>
        <dbReference type="Google" id="ProtNLM"/>
    </source>
</evidence>
<accession>A0ABT9J6F8</accession>
<keyword evidence="2" id="KW-1185">Reference proteome</keyword>
<proteinExistence type="predicted"/>
<dbReference type="Proteomes" id="UP001231941">
    <property type="component" value="Unassembled WGS sequence"/>
</dbReference>
<evidence type="ECO:0000313" key="2">
    <source>
        <dbReference type="Proteomes" id="UP001231941"/>
    </source>
</evidence>
<evidence type="ECO:0000313" key="1">
    <source>
        <dbReference type="EMBL" id="MDP5277189.1"/>
    </source>
</evidence>
<organism evidence="1 2">
    <name type="scientific">Chengkuizengella axinellae</name>
    <dbReference type="NCBI Taxonomy" id="3064388"/>
    <lineage>
        <taxon>Bacteria</taxon>
        <taxon>Bacillati</taxon>
        <taxon>Bacillota</taxon>
        <taxon>Bacilli</taxon>
        <taxon>Bacillales</taxon>
        <taxon>Paenibacillaceae</taxon>
        <taxon>Chengkuizengella</taxon>
    </lineage>
</organism>
<protein>
    <recommendedName>
        <fullName evidence="3">Spore coat protein</fullName>
    </recommendedName>
</protein>
<gene>
    <name evidence="1" type="ORF">Q5Y73_24190</name>
</gene>